<dbReference type="InterPro" id="IPR001347">
    <property type="entry name" value="SIS_dom"/>
</dbReference>
<sequence>MSAKLQGKEIILLARTLSPTLGKKERAIARFIENNPDTLATMTISDIADFLKVSVSSITKVAKKLGFSGFYDLKMNLNQAGIVEEEYFDYSQTQGDFCLNILQNTFLSAVLALQESVSVLDIEVFKKVAALLSAVTAEQRIILAGSGGSGAICDDFHHKLLKIGIFASVYHDAHLQQMAASLMKPGDILLGISHSGKTSDIINTMKTAKANQAATICITNYPNSPLSHLADYALVSAVRNNPITGENATTRIVHLNILDALFTVVASKRSELSQISLQKTRDSVQAKRAAS</sequence>
<dbReference type="Gene3D" id="1.10.10.10">
    <property type="entry name" value="Winged helix-like DNA-binding domain superfamily/Winged helix DNA-binding domain"/>
    <property type="match status" value="1"/>
</dbReference>
<dbReference type="InterPro" id="IPR036388">
    <property type="entry name" value="WH-like_DNA-bd_sf"/>
</dbReference>
<keyword evidence="7" id="KW-1185">Reference proteome</keyword>
<dbReference type="RefSeq" id="WP_397216286.1">
    <property type="nucleotide sequence ID" value="NZ_JBGFSN010000005.1"/>
</dbReference>
<dbReference type="SUPFAM" id="SSF46689">
    <property type="entry name" value="Homeodomain-like"/>
    <property type="match status" value="1"/>
</dbReference>
<gene>
    <name evidence="6" type="ORF">ABU178_14945</name>
</gene>
<dbReference type="SUPFAM" id="SSF53697">
    <property type="entry name" value="SIS domain"/>
    <property type="match status" value="1"/>
</dbReference>
<evidence type="ECO:0000259" key="5">
    <source>
        <dbReference type="PROSITE" id="PS51464"/>
    </source>
</evidence>
<protein>
    <submittedName>
        <fullName evidence="6">SIS domain-containing protein</fullName>
    </submittedName>
</protein>
<name>A0ABW7PZX9_9GAMM</name>
<feature type="domain" description="HTH rpiR-type" evidence="4">
    <location>
        <begin position="8"/>
        <end position="84"/>
    </location>
</feature>
<dbReference type="Pfam" id="PF01380">
    <property type="entry name" value="SIS"/>
    <property type="match status" value="1"/>
</dbReference>
<comment type="caution">
    <text evidence="6">The sequence shown here is derived from an EMBL/GenBank/DDBJ whole genome shotgun (WGS) entry which is preliminary data.</text>
</comment>
<dbReference type="InterPro" id="IPR047640">
    <property type="entry name" value="RpiR-like"/>
</dbReference>
<keyword evidence="1" id="KW-0805">Transcription regulation</keyword>
<evidence type="ECO:0000313" key="6">
    <source>
        <dbReference type="EMBL" id="MFH8135460.1"/>
    </source>
</evidence>
<dbReference type="InterPro" id="IPR000281">
    <property type="entry name" value="HTH_RpiR"/>
</dbReference>
<proteinExistence type="predicted"/>
<dbReference type="EMBL" id="JBGFSN010000005">
    <property type="protein sequence ID" value="MFH8135460.1"/>
    <property type="molecule type" value="Genomic_DNA"/>
</dbReference>
<dbReference type="Gene3D" id="3.40.50.10490">
    <property type="entry name" value="Glucose-6-phosphate isomerase like protein, domain 1"/>
    <property type="match status" value="1"/>
</dbReference>
<dbReference type="Pfam" id="PF01418">
    <property type="entry name" value="HTH_6"/>
    <property type="match status" value="1"/>
</dbReference>
<feature type="domain" description="SIS" evidence="5">
    <location>
        <begin position="128"/>
        <end position="271"/>
    </location>
</feature>
<dbReference type="PANTHER" id="PTHR30514">
    <property type="entry name" value="GLUCOKINASE"/>
    <property type="match status" value="1"/>
</dbReference>
<dbReference type="InterPro" id="IPR046348">
    <property type="entry name" value="SIS_dom_sf"/>
</dbReference>
<evidence type="ECO:0000256" key="2">
    <source>
        <dbReference type="ARBA" id="ARBA00023125"/>
    </source>
</evidence>
<dbReference type="Proteomes" id="UP001611251">
    <property type="component" value="Unassembled WGS sequence"/>
</dbReference>
<dbReference type="InterPro" id="IPR009057">
    <property type="entry name" value="Homeodomain-like_sf"/>
</dbReference>
<dbReference type="PROSITE" id="PS51464">
    <property type="entry name" value="SIS"/>
    <property type="match status" value="1"/>
</dbReference>
<evidence type="ECO:0000256" key="1">
    <source>
        <dbReference type="ARBA" id="ARBA00023015"/>
    </source>
</evidence>
<keyword evidence="3" id="KW-0804">Transcription</keyword>
<evidence type="ECO:0000313" key="7">
    <source>
        <dbReference type="Proteomes" id="UP001611251"/>
    </source>
</evidence>
<dbReference type="PROSITE" id="PS51071">
    <property type="entry name" value="HTH_RPIR"/>
    <property type="match status" value="1"/>
</dbReference>
<evidence type="ECO:0000256" key="3">
    <source>
        <dbReference type="ARBA" id="ARBA00023163"/>
    </source>
</evidence>
<dbReference type="PANTHER" id="PTHR30514:SF1">
    <property type="entry name" value="HTH-TYPE TRANSCRIPTIONAL REGULATOR HEXR-RELATED"/>
    <property type="match status" value="1"/>
</dbReference>
<dbReference type="InterPro" id="IPR035472">
    <property type="entry name" value="RpiR-like_SIS"/>
</dbReference>
<keyword evidence="2" id="KW-0238">DNA-binding</keyword>
<evidence type="ECO:0000259" key="4">
    <source>
        <dbReference type="PROSITE" id="PS51071"/>
    </source>
</evidence>
<organism evidence="6 7">
    <name type="scientific">Pantoea osteomyelitidis</name>
    <dbReference type="NCBI Taxonomy" id="3230026"/>
    <lineage>
        <taxon>Bacteria</taxon>
        <taxon>Pseudomonadati</taxon>
        <taxon>Pseudomonadota</taxon>
        <taxon>Gammaproteobacteria</taxon>
        <taxon>Enterobacterales</taxon>
        <taxon>Erwiniaceae</taxon>
        <taxon>Pantoea</taxon>
    </lineage>
</organism>
<dbReference type="CDD" id="cd05013">
    <property type="entry name" value="SIS_RpiR"/>
    <property type="match status" value="1"/>
</dbReference>
<reference evidence="6 7" key="1">
    <citation type="submission" date="2024-08" db="EMBL/GenBank/DDBJ databases">
        <title>Pantoea ronii - a newly identified human opportunistic pathogen.</title>
        <authorList>
            <person name="Keidar-Friedman D."/>
            <person name="Sorek N."/>
            <person name="Leshin-Carmel D."/>
            <person name="Tsur A."/>
            <person name="Amsalem M."/>
            <person name="Tolkach D."/>
            <person name="Brosh-Nissimov T."/>
        </authorList>
    </citation>
    <scope>NUCLEOTIDE SEQUENCE [LARGE SCALE GENOMIC DNA]</scope>
    <source>
        <strain evidence="6 7">AA23256</strain>
    </source>
</reference>
<accession>A0ABW7PZX9</accession>